<comment type="caution">
    <text evidence="1">The sequence shown here is derived from an EMBL/GenBank/DDBJ whole genome shotgun (WGS) entry which is preliminary data.</text>
</comment>
<organism evidence="1">
    <name type="scientific">Xenorhabdus bovienii str. Intermedium</name>
    <dbReference type="NCBI Taxonomy" id="1379677"/>
    <lineage>
        <taxon>Bacteria</taxon>
        <taxon>Pseudomonadati</taxon>
        <taxon>Pseudomonadota</taxon>
        <taxon>Gammaproteobacteria</taxon>
        <taxon>Enterobacterales</taxon>
        <taxon>Morganellaceae</taxon>
        <taxon>Xenorhabdus</taxon>
    </lineage>
</organism>
<evidence type="ECO:0000313" key="1">
    <source>
        <dbReference type="EMBL" id="CDH31609.1"/>
    </source>
</evidence>
<name>A0A077QDS4_XENBV</name>
<protein>
    <submittedName>
        <fullName evidence="1">Uncharacterized protein</fullName>
    </submittedName>
</protein>
<gene>
    <name evidence="1" type="ORF">XBI1_1570083</name>
</gene>
<proteinExistence type="predicted"/>
<reference evidence="1" key="1">
    <citation type="submission" date="2013-07" db="EMBL/GenBank/DDBJ databases">
        <title>Sub-species coevolution in mutualistic symbiosis.</title>
        <authorList>
            <person name="Murfin K."/>
            <person name="Klassen J."/>
            <person name="Lee M."/>
            <person name="Forst S."/>
            <person name="Stock P."/>
            <person name="Goodrich-Blair H."/>
        </authorList>
    </citation>
    <scope>NUCLEOTIDE SEQUENCE [LARGE SCALE GENOMIC DNA]</scope>
    <source>
        <strain evidence="1">Intermedium</strain>
    </source>
</reference>
<dbReference type="AlphaFoldDB" id="A0A077QDS4"/>
<dbReference type="EMBL" id="CBTB010000065">
    <property type="protein sequence ID" value="CDH31609.1"/>
    <property type="molecule type" value="Genomic_DNA"/>
</dbReference>
<dbReference type="HOGENOM" id="CLU_3086268_0_0_6"/>
<sequence>MKKPISLPSKYTIHKAIKSFLLISIIFNMFANESYIDQKMILCWNKNLHIRHISAK</sequence>
<accession>A0A077QDS4</accession>
<dbReference type="Proteomes" id="UP000028480">
    <property type="component" value="Unassembled WGS sequence"/>
</dbReference>